<accession>A0A2U1KRK2</accession>
<dbReference type="Gene3D" id="3.90.1170.10">
    <property type="entry name" value="Ribosomal protein L10e/L16"/>
    <property type="match status" value="1"/>
</dbReference>
<reference evidence="1 2" key="1">
    <citation type="journal article" date="2018" name="Mol. Plant">
        <title>The genome of Artemisia annua provides insight into the evolution of Asteraceae family and artemisinin biosynthesis.</title>
        <authorList>
            <person name="Shen Q."/>
            <person name="Zhang L."/>
            <person name="Liao Z."/>
            <person name="Wang S."/>
            <person name="Yan T."/>
            <person name="Shi P."/>
            <person name="Liu M."/>
            <person name="Fu X."/>
            <person name="Pan Q."/>
            <person name="Wang Y."/>
            <person name="Lv Z."/>
            <person name="Lu X."/>
            <person name="Zhang F."/>
            <person name="Jiang W."/>
            <person name="Ma Y."/>
            <person name="Chen M."/>
            <person name="Hao X."/>
            <person name="Li L."/>
            <person name="Tang Y."/>
            <person name="Lv G."/>
            <person name="Zhou Y."/>
            <person name="Sun X."/>
            <person name="Brodelius P.E."/>
            <person name="Rose J.K.C."/>
            <person name="Tang K."/>
        </authorList>
    </citation>
    <scope>NUCLEOTIDE SEQUENCE [LARGE SCALE GENOMIC DNA]</scope>
    <source>
        <strain evidence="2">cv. Huhao1</strain>
        <tissue evidence="1">Leaf</tissue>
    </source>
</reference>
<protein>
    <submittedName>
        <fullName evidence="1">Uncharacterized protein</fullName>
    </submittedName>
</protein>
<comment type="caution">
    <text evidence="1">The sequence shown here is derived from an EMBL/GenBank/DDBJ whole genome shotgun (WGS) entry which is preliminary data.</text>
</comment>
<name>A0A2U1KRK2_ARTAN</name>
<dbReference type="EMBL" id="PKPP01014685">
    <property type="protein sequence ID" value="PWA39385.1"/>
    <property type="molecule type" value="Genomic_DNA"/>
</dbReference>
<dbReference type="Proteomes" id="UP000245207">
    <property type="component" value="Unassembled WGS sequence"/>
</dbReference>
<sequence length="205" mass="23386">MILVVGENEFVVFTRCNGADSVFSECYSDSDDTHEYFSASACMFSAATCIFMDCSYQQVVIRPAAKPLVHVVGLKLMLEYMEEELLKFWINIFSKSATVKEKVVYVMDLAETSPFSTGQMYAAQRSDNWHKRFESCPSLGLLPVSMGIPAQVDTNSPHAQEALRHAKFKFPGRQKIIIIRKCNYRLVKRIKWELDGAKTRLVIYE</sequence>
<dbReference type="GO" id="GO:0005840">
    <property type="term" value="C:ribosome"/>
    <property type="evidence" value="ECO:0007669"/>
    <property type="project" value="InterPro"/>
</dbReference>
<evidence type="ECO:0000313" key="2">
    <source>
        <dbReference type="Proteomes" id="UP000245207"/>
    </source>
</evidence>
<gene>
    <name evidence="1" type="ORF">CTI12_AA554430</name>
</gene>
<evidence type="ECO:0000313" key="1">
    <source>
        <dbReference type="EMBL" id="PWA39385.1"/>
    </source>
</evidence>
<organism evidence="1 2">
    <name type="scientific">Artemisia annua</name>
    <name type="common">Sweet wormwood</name>
    <dbReference type="NCBI Taxonomy" id="35608"/>
    <lineage>
        <taxon>Eukaryota</taxon>
        <taxon>Viridiplantae</taxon>
        <taxon>Streptophyta</taxon>
        <taxon>Embryophyta</taxon>
        <taxon>Tracheophyta</taxon>
        <taxon>Spermatophyta</taxon>
        <taxon>Magnoliopsida</taxon>
        <taxon>eudicotyledons</taxon>
        <taxon>Gunneridae</taxon>
        <taxon>Pentapetalae</taxon>
        <taxon>asterids</taxon>
        <taxon>campanulids</taxon>
        <taxon>Asterales</taxon>
        <taxon>Asteraceae</taxon>
        <taxon>Asteroideae</taxon>
        <taxon>Anthemideae</taxon>
        <taxon>Artemisiinae</taxon>
        <taxon>Artemisia</taxon>
    </lineage>
</organism>
<dbReference type="STRING" id="35608.A0A2U1KRK2"/>
<dbReference type="GO" id="GO:0003735">
    <property type="term" value="F:structural constituent of ribosome"/>
    <property type="evidence" value="ECO:0007669"/>
    <property type="project" value="InterPro"/>
</dbReference>
<dbReference type="GO" id="GO:0006412">
    <property type="term" value="P:translation"/>
    <property type="evidence" value="ECO:0007669"/>
    <property type="project" value="InterPro"/>
</dbReference>
<dbReference type="InterPro" id="IPR036920">
    <property type="entry name" value="Ribosomal_uL16_sf"/>
</dbReference>
<dbReference type="AlphaFoldDB" id="A0A2U1KRK2"/>
<dbReference type="OrthoDB" id="10258869at2759"/>
<dbReference type="SUPFAM" id="SSF54686">
    <property type="entry name" value="Ribosomal protein L16p/L10e"/>
    <property type="match status" value="1"/>
</dbReference>
<keyword evidence="2" id="KW-1185">Reference proteome</keyword>
<proteinExistence type="predicted"/>